<dbReference type="RefSeq" id="WP_079566296.1">
    <property type="nucleotide sequence ID" value="NZ_LT670818.1"/>
</dbReference>
<comment type="subcellular location">
    <subcellularLocation>
        <location evidence="1">Cell envelope</location>
    </subcellularLocation>
</comment>
<reference evidence="8 9" key="1">
    <citation type="submission" date="2016-11" db="EMBL/GenBank/DDBJ databases">
        <authorList>
            <person name="Jaros S."/>
            <person name="Januszkiewicz K."/>
            <person name="Wedrychowicz H."/>
        </authorList>
    </citation>
    <scope>NUCLEOTIDE SEQUENCE [LARGE SCALE GENOMIC DNA]</scope>
    <source>
        <strain evidence="8 9">GAS242</strain>
    </source>
</reference>
<name>A0A1M5K006_9BRAD</name>
<dbReference type="GO" id="GO:0046872">
    <property type="term" value="F:metal ion binding"/>
    <property type="evidence" value="ECO:0007669"/>
    <property type="project" value="UniProtKB-KW"/>
</dbReference>
<protein>
    <submittedName>
        <fullName evidence="8">Di-haem cytochrome c peroxidase</fullName>
    </submittedName>
</protein>
<dbReference type="InterPro" id="IPR009056">
    <property type="entry name" value="Cyt_c-like_dom"/>
</dbReference>
<dbReference type="InterPro" id="IPR036909">
    <property type="entry name" value="Cyt_c-like_dom_sf"/>
</dbReference>
<keyword evidence="4" id="KW-0560">Oxidoreductase</keyword>
<feature type="domain" description="Cytochrome c" evidence="7">
    <location>
        <begin position="208"/>
        <end position="307"/>
    </location>
</feature>
<organism evidence="8 9">
    <name type="scientific">Bradyrhizobium erythrophlei</name>
    <dbReference type="NCBI Taxonomy" id="1437360"/>
    <lineage>
        <taxon>Bacteria</taxon>
        <taxon>Pseudomonadati</taxon>
        <taxon>Pseudomonadota</taxon>
        <taxon>Alphaproteobacteria</taxon>
        <taxon>Hyphomicrobiales</taxon>
        <taxon>Nitrobacteraceae</taxon>
        <taxon>Bradyrhizobium</taxon>
    </lineage>
</organism>
<gene>
    <name evidence="8" type="ORF">SAMN05444169_2581</name>
</gene>
<dbReference type="GO" id="GO:0020037">
    <property type="term" value="F:heme binding"/>
    <property type="evidence" value="ECO:0007669"/>
    <property type="project" value="InterPro"/>
</dbReference>
<evidence type="ECO:0000256" key="5">
    <source>
        <dbReference type="ARBA" id="ARBA00023004"/>
    </source>
</evidence>
<keyword evidence="2 6" id="KW-0349">Heme</keyword>
<dbReference type="GO" id="GO:0009055">
    <property type="term" value="F:electron transfer activity"/>
    <property type="evidence" value="ECO:0007669"/>
    <property type="project" value="InterPro"/>
</dbReference>
<evidence type="ECO:0000256" key="6">
    <source>
        <dbReference type="PROSITE-ProRule" id="PRU00433"/>
    </source>
</evidence>
<dbReference type="PANTHER" id="PTHR30600">
    <property type="entry name" value="CYTOCHROME C PEROXIDASE-RELATED"/>
    <property type="match status" value="1"/>
</dbReference>
<dbReference type="OrthoDB" id="9805202at2"/>
<dbReference type="GO" id="GO:0004130">
    <property type="term" value="F:cytochrome-c peroxidase activity"/>
    <property type="evidence" value="ECO:0007669"/>
    <property type="project" value="TreeGrafter"/>
</dbReference>
<evidence type="ECO:0000313" key="8">
    <source>
        <dbReference type="EMBL" id="SHG46088.1"/>
    </source>
</evidence>
<dbReference type="PROSITE" id="PS51007">
    <property type="entry name" value="CYTC"/>
    <property type="match status" value="2"/>
</dbReference>
<dbReference type="InterPro" id="IPR004852">
    <property type="entry name" value="Di-haem_cyt_c_peroxidsae"/>
</dbReference>
<dbReference type="SUPFAM" id="SSF46626">
    <property type="entry name" value="Cytochrome c"/>
    <property type="match status" value="2"/>
</dbReference>
<proteinExistence type="predicted"/>
<dbReference type="AlphaFoldDB" id="A0A1M5K006"/>
<dbReference type="Pfam" id="PF03150">
    <property type="entry name" value="CCP_MauG"/>
    <property type="match status" value="1"/>
</dbReference>
<sequence>MRVSSLGIVVVTFLIAAVVGRVAAFPVNGDQTVLPAGTELNEDALNTPREVFHSETLHGRKSYLINLGDLLFSSPSILGGVARQAGLRCSTCHVNGAGNPKLYIPKMSTRPGNFDTTGPLFNPKADNQVLDPVRIPSLRGARLLAPYGIDGRTASLRDFVRNVIVNEFAGPEPSSATVEAIVAYINDIDFLPNPNLGPAGRLTPVAMESERRGEALFVKPFPNDPNMSCATCHVPSGAFVDHRQHDVGSGGLFKTPTLMNADYNAPYFHDGRYDTYEQVVAHFDRVFGLGYSDQNRQDLVDYLNAIGNGMQPYQYEDTPSTLKEVNDFALVLGAAITANDKDVVALAVDTIGNELRELTEFYPDRKDTSVSGGENVRALARQALKEQVLTLRRIDIAVGAGRLADAATDYEAYRERMVVAVPTLMNNAEQWSLFTRTVHDAHYAALRQTMLARRAGQ</sequence>
<dbReference type="Proteomes" id="UP000190675">
    <property type="component" value="Chromosome I"/>
</dbReference>
<dbReference type="InterPro" id="IPR051395">
    <property type="entry name" value="Cytochrome_c_Peroxidase/MauG"/>
</dbReference>
<evidence type="ECO:0000256" key="3">
    <source>
        <dbReference type="ARBA" id="ARBA00022723"/>
    </source>
</evidence>
<accession>A0A1M5K006</accession>
<dbReference type="Gene3D" id="1.10.760.10">
    <property type="entry name" value="Cytochrome c-like domain"/>
    <property type="match status" value="2"/>
</dbReference>
<evidence type="ECO:0000256" key="2">
    <source>
        <dbReference type="ARBA" id="ARBA00022617"/>
    </source>
</evidence>
<evidence type="ECO:0000256" key="1">
    <source>
        <dbReference type="ARBA" id="ARBA00004196"/>
    </source>
</evidence>
<evidence type="ECO:0000313" key="9">
    <source>
        <dbReference type="Proteomes" id="UP000190675"/>
    </source>
</evidence>
<dbReference type="GO" id="GO:0030313">
    <property type="term" value="C:cell envelope"/>
    <property type="evidence" value="ECO:0007669"/>
    <property type="project" value="UniProtKB-SubCell"/>
</dbReference>
<keyword evidence="5 6" id="KW-0408">Iron</keyword>
<evidence type="ECO:0000259" key="7">
    <source>
        <dbReference type="PROSITE" id="PS51007"/>
    </source>
</evidence>
<dbReference type="PANTHER" id="PTHR30600:SF13">
    <property type="entry name" value="METHYLAMINE UTILIZATION PROTEIN"/>
    <property type="match status" value="1"/>
</dbReference>
<feature type="domain" description="Cytochrome c" evidence="7">
    <location>
        <begin position="63"/>
        <end position="189"/>
    </location>
</feature>
<evidence type="ECO:0000256" key="4">
    <source>
        <dbReference type="ARBA" id="ARBA00023002"/>
    </source>
</evidence>
<dbReference type="EMBL" id="LT670818">
    <property type="protein sequence ID" value="SHG46088.1"/>
    <property type="molecule type" value="Genomic_DNA"/>
</dbReference>
<keyword evidence="8" id="KW-0575">Peroxidase</keyword>
<keyword evidence="3 6" id="KW-0479">Metal-binding</keyword>